<evidence type="ECO:0000313" key="7">
    <source>
        <dbReference type="Proteomes" id="UP000095712"/>
    </source>
</evidence>
<evidence type="ECO:0000259" key="5">
    <source>
        <dbReference type="Pfam" id="PF01370"/>
    </source>
</evidence>
<keyword evidence="3" id="KW-0520">NAD</keyword>
<dbReference type="InterPro" id="IPR044516">
    <property type="entry name" value="UXS-like"/>
</dbReference>
<keyword evidence="2" id="KW-0210">Decarboxylase</keyword>
<protein>
    <submittedName>
        <fullName evidence="6">dTDP-glucose 4,6-dehydratase</fullName>
        <ecNumber evidence="6">4.2.1.46</ecNumber>
    </submittedName>
</protein>
<evidence type="ECO:0000256" key="3">
    <source>
        <dbReference type="ARBA" id="ARBA00023027"/>
    </source>
</evidence>
<dbReference type="SUPFAM" id="SSF51735">
    <property type="entry name" value="NAD(P)-binding Rossmann-fold domains"/>
    <property type="match status" value="1"/>
</dbReference>
<sequence>MAEMIKYDSSYWEDVDRVLQCVPNLQKIHGKSILITGGTGMICSSLVELLFHLNEKYSANIQIILAGRSLERTCKRFYRWGNKTDFTFVQYDATEKQELSISVDYIVHGASNASPAVYVKEPVETILANIVGLQSLLSMAVKMKSERVLYISSSEVYGNKAENRPYQETDYGYVDILNPRASYPCAKRTAETLCIAYGEEYGLDTVIVRPGHIYGPSITDSDCRASAQFTRNAVRGEDIAMKSAGLQLRSYCYTLDCASAILTVLLNGEKGNTYNISNKNSVVTIGDMAKALAKAVGRQVVYENASETEIKGYNLMSNSSLDAEKLEVLGWRAEFGLQEGAEKTVGYFEGGPLPL</sequence>
<gene>
    <name evidence="6" type="primary">rfbB</name>
    <name evidence="6" type="ORF">ERS852523_02842</name>
</gene>
<dbReference type="PANTHER" id="PTHR43078:SF6">
    <property type="entry name" value="UDP-GLUCURONIC ACID DECARBOXYLASE 1"/>
    <property type="match status" value="1"/>
</dbReference>
<evidence type="ECO:0000256" key="4">
    <source>
        <dbReference type="ARBA" id="ARBA00023239"/>
    </source>
</evidence>
<comment type="cofactor">
    <cofactor evidence="1">
        <name>NAD(+)</name>
        <dbReference type="ChEBI" id="CHEBI:57540"/>
    </cofactor>
</comment>
<dbReference type="GO" id="GO:0008460">
    <property type="term" value="F:dTDP-glucose 4,6-dehydratase activity"/>
    <property type="evidence" value="ECO:0007669"/>
    <property type="project" value="UniProtKB-EC"/>
</dbReference>
<evidence type="ECO:0000256" key="2">
    <source>
        <dbReference type="ARBA" id="ARBA00022793"/>
    </source>
</evidence>
<dbReference type="InterPro" id="IPR036291">
    <property type="entry name" value="NAD(P)-bd_dom_sf"/>
</dbReference>
<evidence type="ECO:0000256" key="1">
    <source>
        <dbReference type="ARBA" id="ARBA00001911"/>
    </source>
</evidence>
<dbReference type="PANTHER" id="PTHR43078">
    <property type="entry name" value="UDP-GLUCURONIC ACID DECARBOXYLASE-RELATED"/>
    <property type="match status" value="1"/>
</dbReference>
<dbReference type="EC" id="4.2.1.46" evidence="6"/>
<dbReference type="Pfam" id="PF01370">
    <property type="entry name" value="Epimerase"/>
    <property type="match status" value="1"/>
</dbReference>
<dbReference type="Proteomes" id="UP000095712">
    <property type="component" value="Unassembled WGS sequence"/>
</dbReference>
<proteinExistence type="predicted"/>
<dbReference type="AlphaFoldDB" id="A0A174RB01"/>
<dbReference type="EMBL" id="CZAW01000033">
    <property type="protein sequence ID" value="CUP79689.1"/>
    <property type="molecule type" value="Genomic_DNA"/>
</dbReference>
<keyword evidence="4 6" id="KW-0456">Lyase</keyword>
<dbReference type="GO" id="GO:0070403">
    <property type="term" value="F:NAD+ binding"/>
    <property type="evidence" value="ECO:0007669"/>
    <property type="project" value="InterPro"/>
</dbReference>
<evidence type="ECO:0000313" key="6">
    <source>
        <dbReference type="EMBL" id="CUP79689.1"/>
    </source>
</evidence>
<reference evidence="6 7" key="1">
    <citation type="submission" date="2015-09" db="EMBL/GenBank/DDBJ databases">
        <authorList>
            <consortium name="Pathogen Informatics"/>
        </authorList>
    </citation>
    <scope>NUCLEOTIDE SEQUENCE [LARGE SCALE GENOMIC DNA]</scope>
    <source>
        <strain evidence="6 7">2789STDY5834911</strain>
    </source>
</reference>
<feature type="domain" description="NAD-dependent epimerase/dehydratase" evidence="5">
    <location>
        <begin position="33"/>
        <end position="276"/>
    </location>
</feature>
<dbReference type="Gene3D" id="3.40.50.720">
    <property type="entry name" value="NAD(P)-binding Rossmann-like Domain"/>
    <property type="match status" value="1"/>
</dbReference>
<dbReference type="InterPro" id="IPR001509">
    <property type="entry name" value="Epimerase_deHydtase"/>
</dbReference>
<dbReference type="GO" id="GO:0042732">
    <property type="term" value="P:D-xylose metabolic process"/>
    <property type="evidence" value="ECO:0007669"/>
    <property type="project" value="InterPro"/>
</dbReference>
<dbReference type="GO" id="GO:0005737">
    <property type="term" value="C:cytoplasm"/>
    <property type="evidence" value="ECO:0007669"/>
    <property type="project" value="TreeGrafter"/>
</dbReference>
<accession>A0A174RB01</accession>
<dbReference type="GO" id="GO:0048040">
    <property type="term" value="F:UDP-glucuronate decarboxylase activity"/>
    <property type="evidence" value="ECO:0007669"/>
    <property type="project" value="TreeGrafter"/>
</dbReference>
<name>A0A174RB01_9FIRM</name>
<organism evidence="6 7">
    <name type="scientific">Blautia wexlerae</name>
    <dbReference type="NCBI Taxonomy" id="418240"/>
    <lineage>
        <taxon>Bacteria</taxon>
        <taxon>Bacillati</taxon>
        <taxon>Bacillota</taxon>
        <taxon>Clostridia</taxon>
        <taxon>Lachnospirales</taxon>
        <taxon>Lachnospiraceae</taxon>
        <taxon>Blautia</taxon>
    </lineage>
</organism>